<evidence type="ECO:0000256" key="1">
    <source>
        <dbReference type="SAM" id="SignalP"/>
    </source>
</evidence>
<reference evidence="2 3" key="1">
    <citation type="submission" date="2024-03" db="EMBL/GenBank/DDBJ databases">
        <authorList>
            <person name="Gkanogiannis A."/>
            <person name="Becerra Lopez-Lavalle L."/>
        </authorList>
    </citation>
    <scope>NUCLEOTIDE SEQUENCE [LARGE SCALE GENOMIC DNA]</scope>
</reference>
<organism evidence="2 3">
    <name type="scientific">Citrullus colocynthis</name>
    <name type="common">colocynth</name>
    <dbReference type="NCBI Taxonomy" id="252529"/>
    <lineage>
        <taxon>Eukaryota</taxon>
        <taxon>Viridiplantae</taxon>
        <taxon>Streptophyta</taxon>
        <taxon>Embryophyta</taxon>
        <taxon>Tracheophyta</taxon>
        <taxon>Spermatophyta</taxon>
        <taxon>Magnoliopsida</taxon>
        <taxon>eudicotyledons</taxon>
        <taxon>Gunneridae</taxon>
        <taxon>Pentapetalae</taxon>
        <taxon>rosids</taxon>
        <taxon>fabids</taxon>
        <taxon>Cucurbitales</taxon>
        <taxon>Cucurbitaceae</taxon>
        <taxon>Benincaseae</taxon>
        <taxon>Citrullus</taxon>
    </lineage>
</organism>
<dbReference type="EMBL" id="OZ021740">
    <property type="protein sequence ID" value="CAK9324194.1"/>
    <property type="molecule type" value="Genomic_DNA"/>
</dbReference>
<name>A0ABP0YUI5_9ROSI</name>
<dbReference type="Gene3D" id="1.20.120.20">
    <property type="entry name" value="Apolipoprotein"/>
    <property type="match status" value="1"/>
</dbReference>
<accession>A0ABP0YUI5</accession>
<dbReference type="PANTHER" id="PTHR47372">
    <property type="entry name" value="DAUER UP-REGULATED-RELATED"/>
    <property type="match status" value="1"/>
</dbReference>
<feature type="signal peptide" evidence="1">
    <location>
        <begin position="1"/>
        <end position="24"/>
    </location>
</feature>
<sequence length="212" mass="22416">MGRSTTSLMVAVVWLVLVAEKCRGSGEGAMEDVKDNVSEFAENAKLDEKAESMKSVASDAFSQAKDHAESWSNWAYGKISKGFGFNEEEVKETAHYVVDKAGDAATKTKEKINTAASDASGYASEKAGEAIKAASEAAGNLKSKSENVMGTATEKASDAKAKAAEVYEAAKNEVGRKLEAAKENVNCETAKEMASQAAGEIGSRIREKTAEL</sequence>
<evidence type="ECO:0000313" key="3">
    <source>
        <dbReference type="Proteomes" id="UP001642487"/>
    </source>
</evidence>
<protein>
    <recommendedName>
        <fullName evidence="4">Late embryogenesis abundant protein D-29</fullName>
    </recommendedName>
</protein>
<feature type="chain" id="PRO_5045866058" description="Late embryogenesis abundant protein D-29" evidence="1">
    <location>
        <begin position="25"/>
        <end position="212"/>
    </location>
</feature>
<proteinExistence type="predicted"/>
<dbReference type="PANTHER" id="PTHR47372:SF5">
    <property type="entry name" value="LATE EMBRYOGENESIS ABUNDANT PROTEIN (LEA) FAMILY PROTEIN"/>
    <property type="match status" value="1"/>
</dbReference>
<evidence type="ECO:0008006" key="4">
    <source>
        <dbReference type="Google" id="ProtNLM"/>
    </source>
</evidence>
<keyword evidence="1" id="KW-0732">Signal</keyword>
<keyword evidence="3" id="KW-1185">Reference proteome</keyword>
<evidence type="ECO:0000313" key="2">
    <source>
        <dbReference type="EMBL" id="CAK9324194.1"/>
    </source>
</evidence>
<gene>
    <name evidence="2" type="ORF">CITCOLO1_LOCUS16420</name>
</gene>
<dbReference type="Proteomes" id="UP001642487">
    <property type="component" value="Chromosome 6"/>
</dbReference>